<dbReference type="PANTHER" id="PTHR43390">
    <property type="entry name" value="SIGNAL PEPTIDASE I"/>
    <property type="match status" value="1"/>
</dbReference>
<dbReference type="InterPro" id="IPR019756">
    <property type="entry name" value="Pept_S26A_signal_pept_1_Ser-AS"/>
</dbReference>
<dbReference type="Gene3D" id="2.10.109.10">
    <property type="entry name" value="Umud Fragment, subunit A"/>
    <property type="match status" value="1"/>
</dbReference>
<dbReference type="GO" id="GO:0004252">
    <property type="term" value="F:serine-type endopeptidase activity"/>
    <property type="evidence" value="ECO:0007669"/>
    <property type="project" value="InterPro"/>
</dbReference>
<evidence type="ECO:0000256" key="8">
    <source>
        <dbReference type="RuleBase" id="RU362042"/>
    </source>
</evidence>
<dbReference type="InterPro" id="IPR000223">
    <property type="entry name" value="Pept_S26A_signal_pept_1"/>
</dbReference>
<comment type="subcellular location">
    <subcellularLocation>
        <location evidence="8">Membrane</location>
        <topology evidence="8">Single-pass type II membrane protein</topology>
    </subcellularLocation>
</comment>
<evidence type="ECO:0000256" key="3">
    <source>
        <dbReference type="ARBA" id="ARBA00013208"/>
    </source>
</evidence>
<protein>
    <recommendedName>
        <fullName evidence="4 8">Signal peptidase I</fullName>
        <ecNumber evidence="3 8">3.4.21.89</ecNumber>
    </recommendedName>
</protein>
<feature type="active site" evidence="7">
    <location>
        <position position="99"/>
    </location>
</feature>
<dbReference type="EMBL" id="CP021255">
    <property type="protein sequence ID" value="AVD72123.1"/>
    <property type="molecule type" value="Genomic_DNA"/>
</dbReference>
<evidence type="ECO:0000256" key="5">
    <source>
        <dbReference type="ARBA" id="ARBA00022670"/>
    </source>
</evidence>
<evidence type="ECO:0000256" key="1">
    <source>
        <dbReference type="ARBA" id="ARBA00000677"/>
    </source>
</evidence>
<feature type="region of interest" description="Disordered" evidence="9">
    <location>
        <begin position="219"/>
        <end position="253"/>
    </location>
</feature>
<keyword evidence="12" id="KW-1185">Reference proteome</keyword>
<sequence length="253" mass="28282">MRFFLFSRRGSALRENLEALCVALLAVLFIRTFIVQAFKIPSGSMLPTLQIGDYILVSKFAYGVKLPFTGKTLISGADPRPGDIIVFQYPKDPKVDYIKRVIAVAGDVVEIRDKKLLINKKSVPDPHATFKDPIIHPESLDLRDNFGPVTVPANSLFVMGDNRDNSHDSRFWGFVPFHAVKGKAWRLYWSWDINQPFFSWTRILSIRWRRIGRAVVDSGAPPTTFRPGAPPPSATFAPNPGSTPAVGFTDLLP</sequence>
<dbReference type="GO" id="GO:0006465">
    <property type="term" value="P:signal peptide processing"/>
    <property type="evidence" value="ECO:0007669"/>
    <property type="project" value="InterPro"/>
</dbReference>
<dbReference type="InterPro" id="IPR019533">
    <property type="entry name" value="Peptidase_S26"/>
</dbReference>
<comment type="catalytic activity">
    <reaction evidence="1 8">
        <text>Cleavage of hydrophobic, N-terminal signal or leader sequences from secreted and periplasmic proteins.</text>
        <dbReference type="EC" id="3.4.21.89"/>
    </reaction>
</comment>
<dbReference type="PRINTS" id="PR00727">
    <property type="entry name" value="LEADERPTASE"/>
</dbReference>
<evidence type="ECO:0000259" key="10">
    <source>
        <dbReference type="Pfam" id="PF10502"/>
    </source>
</evidence>
<evidence type="ECO:0000256" key="7">
    <source>
        <dbReference type="PIRSR" id="PIRSR600223-1"/>
    </source>
</evidence>
<dbReference type="AlphaFoldDB" id="A0A2L1GR08"/>
<dbReference type="EC" id="3.4.21.89" evidence="3 8"/>
<reference evidence="11" key="1">
    <citation type="submission" date="2017-05" db="EMBL/GenBank/DDBJ databases">
        <authorList>
            <person name="Song R."/>
            <person name="Chenine A.L."/>
            <person name="Ruprecht R.M."/>
        </authorList>
    </citation>
    <scope>NUCLEOTIDE SEQUENCE</scope>
    <source>
        <strain evidence="11">ORNL</strain>
    </source>
</reference>
<dbReference type="SUPFAM" id="SSF51306">
    <property type="entry name" value="LexA/Signal peptidase"/>
    <property type="match status" value="1"/>
</dbReference>
<evidence type="ECO:0000256" key="4">
    <source>
        <dbReference type="ARBA" id="ARBA00019232"/>
    </source>
</evidence>
<name>A0A2L1GR08_9BACT</name>
<dbReference type="CDD" id="cd06530">
    <property type="entry name" value="S26_SPase_I"/>
    <property type="match status" value="1"/>
</dbReference>
<evidence type="ECO:0000256" key="9">
    <source>
        <dbReference type="SAM" id="MobiDB-lite"/>
    </source>
</evidence>
<dbReference type="PROSITE" id="PS00501">
    <property type="entry name" value="SPASE_I_1"/>
    <property type="match status" value="1"/>
</dbReference>
<dbReference type="NCBIfam" id="TIGR02227">
    <property type="entry name" value="sigpep_I_bact"/>
    <property type="match status" value="1"/>
</dbReference>
<evidence type="ECO:0000313" key="12">
    <source>
        <dbReference type="Proteomes" id="UP000239867"/>
    </source>
</evidence>
<dbReference type="PANTHER" id="PTHR43390:SF1">
    <property type="entry name" value="CHLOROPLAST PROCESSING PEPTIDASE"/>
    <property type="match status" value="1"/>
</dbReference>
<proteinExistence type="inferred from homology"/>
<dbReference type="GO" id="GO:0009003">
    <property type="term" value="F:signal peptidase activity"/>
    <property type="evidence" value="ECO:0007669"/>
    <property type="project" value="UniProtKB-EC"/>
</dbReference>
<evidence type="ECO:0000313" key="11">
    <source>
        <dbReference type="EMBL" id="AVD72123.1"/>
    </source>
</evidence>
<reference evidence="11" key="2">
    <citation type="journal article" date="2018" name="MBio">
        <title>Insights into the evolution of host association through the isolation and characterization of a novel human periodontal pathobiont, Desulfobulbus oralis.</title>
        <authorList>
            <person name="Cross K.L."/>
            <person name="Chirania P."/>
            <person name="Xiong W."/>
            <person name="Beall C.J."/>
            <person name="Elkins J.G."/>
            <person name="Giannone R.J."/>
            <person name="Griffen A.L."/>
            <person name="Guss A.M."/>
            <person name="Hettich R.L."/>
            <person name="Joshi S.S."/>
            <person name="Mokrzan E.M."/>
            <person name="Martin R.K."/>
            <person name="Zhulin I.B."/>
            <person name="Leys E.J."/>
            <person name="Podar M."/>
        </authorList>
    </citation>
    <scope>NUCLEOTIDE SEQUENCE [LARGE SCALE GENOMIC DNA]</scope>
    <source>
        <strain evidence="11">ORNL</strain>
    </source>
</reference>
<gene>
    <name evidence="11" type="ORF">CAY53_12070</name>
</gene>
<organism evidence="11 12">
    <name type="scientific">Desulfobulbus oralis</name>
    <dbReference type="NCBI Taxonomy" id="1986146"/>
    <lineage>
        <taxon>Bacteria</taxon>
        <taxon>Pseudomonadati</taxon>
        <taxon>Thermodesulfobacteriota</taxon>
        <taxon>Desulfobulbia</taxon>
        <taxon>Desulfobulbales</taxon>
        <taxon>Desulfobulbaceae</taxon>
        <taxon>Desulfobulbus</taxon>
    </lineage>
</organism>
<dbReference type="Proteomes" id="UP000239867">
    <property type="component" value="Chromosome"/>
</dbReference>
<dbReference type="RefSeq" id="WP_104937327.1">
    <property type="nucleotide sequence ID" value="NZ_CP021255.1"/>
</dbReference>
<comment type="similarity">
    <text evidence="2 8">Belongs to the peptidase S26 family.</text>
</comment>
<feature type="domain" description="Peptidase S26" evidence="10">
    <location>
        <begin position="14"/>
        <end position="189"/>
    </location>
</feature>
<dbReference type="GO" id="GO:0016020">
    <property type="term" value="C:membrane"/>
    <property type="evidence" value="ECO:0007669"/>
    <property type="project" value="UniProtKB-SubCell"/>
</dbReference>
<dbReference type="OrthoDB" id="9815782at2"/>
<accession>A0A2L1GR08</accession>
<evidence type="ECO:0000256" key="6">
    <source>
        <dbReference type="ARBA" id="ARBA00022801"/>
    </source>
</evidence>
<dbReference type="InterPro" id="IPR036286">
    <property type="entry name" value="LexA/Signal_pep-like_sf"/>
</dbReference>
<dbReference type="Pfam" id="PF10502">
    <property type="entry name" value="Peptidase_S26"/>
    <property type="match status" value="1"/>
</dbReference>
<evidence type="ECO:0000256" key="2">
    <source>
        <dbReference type="ARBA" id="ARBA00009370"/>
    </source>
</evidence>
<keyword evidence="6 8" id="KW-0378">Hydrolase</keyword>
<dbReference type="KEGG" id="deo:CAY53_12070"/>
<feature type="active site" evidence="7">
    <location>
        <position position="44"/>
    </location>
</feature>
<dbReference type="PROSITE" id="PS00761">
    <property type="entry name" value="SPASE_I_3"/>
    <property type="match status" value="1"/>
</dbReference>
<keyword evidence="5 8" id="KW-0645">Protease</keyword>
<dbReference type="InterPro" id="IPR019758">
    <property type="entry name" value="Pept_S26A_signal_pept_1_CS"/>
</dbReference>